<dbReference type="InterPro" id="IPR001750">
    <property type="entry name" value="ND/Mrp_TM"/>
</dbReference>
<evidence type="ECO:0000256" key="5">
    <source>
        <dbReference type="ARBA" id="ARBA00021006"/>
    </source>
</evidence>
<evidence type="ECO:0000256" key="16">
    <source>
        <dbReference type="ARBA" id="ARBA00049551"/>
    </source>
</evidence>
<evidence type="ECO:0000256" key="13">
    <source>
        <dbReference type="ARBA" id="ARBA00023075"/>
    </source>
</evidence>
<geneLocation type="mitochondrion" evidence="19"/>
<evidence type="ECO:0000256" key="8">
    <source>
        <dbReference type="ARBA" id="ARBA00022692"/>
    </source>
</evidence>
<dbReference type="EC" id="7.1.1.2" evidence="4 17"/>
<dbReference type="PRINTS" id="PR01437">
    <property type="entry name" value="NUOXDRDTASE4"/>
</dbReference>
<evidence type="ECO:0000256" key="3">
    <source>
        <dbReference type="ARBA" id="ARBA00009025"/>
    </source>
</evidence>
<evidence type="ECO:0000256" key="2">
    <source>
        <dbReference type="ARBA" id="ARBA00004225"/>
    </source>
</evidence>
<evidence type="ECO:0000313" key="19">
    <source>
        <dbReference type="EMBL" id="APU89526.1"/>
    </source>
</evidence>
<feature type="transmembrane region" description="Helical" evidence="17">
    <location>
        <begin position="241"/>
        <end position="265"/>
    </location>
</feature>
<evidence type="ECO:0000256" key="10">
    <source>
        <dbReference type="ARBA" id="ARBA00022982"/>
    </source>
</evidence>
<name>A0A1P8DKF5_PORDI</name>
<evidence type="ECO:0000256" key="1">
    <source>
        <dbReference type="ARBA" id="ARBA00003257"/>
    </source>
</evidence>
<evidence type="ECO:0000256" key="4">
    <source>
        <dbReference type="ARBA" id="ARBA00012944"/>
    </source>
</evidence>
<comment type="catalytic activity">
    <reaction evidence="16 17">
        <text>a ubiquinone + NADH + 5 H(+)(in) = a ubiquinol + NAD(+) + 4 H(+)(out)</text>
        <dbReference type="Rhea" id="RHEA:29091"/>
        <dbReference type="Rhea" id="RHEA-COMP:9565"/>
        <dbReference type="Rhea" id="RHEA-COMP:9566"/>
        <dbReference type="ChEBI" id="CHEBI:15378"/>
        <dbReference type="ChEBI" id="CHEBI:16389"/>
        <dbReference type="ChEBI" id="CHEBI:17976"/>
        <dbReference type="ChEBI" id="CHEBI:57540"/>
        <dbReference type="ChEBI" id="CHEBI:57945"/>
        <dbReference type="EC" id="7.1.1.2"/>
    </reaction>
</comment>
<dbReference type="PANTHER" id="PTHR43507">
    <property type="entry name" value="NADH-UBIQUINONE OXIDOREDUCTASE CHAIN 4"/>
    <property type="match status" value="1"/>
</dbReference>
<dbReference type="AlphaFoldDB" id="A0A1P8DKF5"/>
<evidence type="ECO:0000256" key="6">
    <source>
        <dbReference type="ARBA" id="ARBA00022448"/>
    </source>
</evidence>
<keyword evidence="8 17" id="KW-0812">Transmembrane</keyword>
<evidence type="ECO:0000256" key="14">
    <source>
        <dbReference type="ARBA" id="ARBA00023128"/>
    </source>
</evidence>
<dbReference type="GO" id="GO:0042773">
    <property type="term" value="P:ATP synthesis coupled electron transport"/>
    <property type="evidence" value="ECO:0007669"/>
    <property type="project" value="InterPro"/>
</dbReference>
<comment type="similarity">
    <text evidence="3 17">Belongs to the complex I subunit 4 family.</text>
</comment>
<feature type="transmembrane region" description="Helical" evidence="17">
    <location>
        <begin position="140"/>
        <end position="158"/>
    </location>
</feature>
<keyword evidence="15 17" id="KW-0472">Membrane</keyword>
<gene>
    <name evidence="19" type="primary">nad4</name>
</gene>
<feature type="transmembrane region" description="Helical" evidence="17">
    <location>
        <begin position="373"/>
        <end position="399"/>
    </location>
</feature>
<evidence type="ECO:0000259" key="18">
    <source>
        <dbReference type="Pfam" id="PF00361"/>
    </source>
</evidence>
<feature type="transmembrane region" description="Helical" evidence="17">
    <location>
        <begin position="209"/>
        <end position="229"/>
    </location>
</feature>
<evidence type="ECO:0000256" key="12">
    <source>
        <dbReference type="ARBA" id="ARBA00023027"/>
    </source>
</evidence>
<keyword evidence="7 17" id="KW-0679">Respiratory chain</keyword>
<comment type="function">
    <text evidence="1">Core subunit of the mitochondrial membrane respiratory chain NADH dehydrogenase (Complex I) that is believed to belong to the minimal assembly required for catalysis. Complex I functions in the transfer of electrons from NADH to the respiratory chain. The immediate electron acceptor for the enzyme is believed to be ubiquinone.</text>
</comment>
<dbReference type="GO" id="GO:0015990">
    <property type="term" value="P:electron transport coupled proton transport"/>
    <property type="evidence" value="ECO:0007669"/>
    <property type="project" value="TreeGrafter"/>
</dbReference>
<protein>
    <recommendedName>
        <fullName evidence="5 17">NADH-ubiquinone oxidoreductase chain 4</fullName>
        <ecNumber evidence="4 17">7.1.1.2</ecNumber>
    </recommendedName>
</protein>
<dbReference type="PANTHER" id="PTHR43507:SF20">
    <property type="entry name" value="NADH-UBIQUINONE OXIDOREDUCTASE CHAIN 4"/>
    <property type="match status" value="1"/>
</dbReference>
<proteinExistence type="inferred from homology"/>
<comment type="subcellular location">
    <subcellularLocation>
        <location evidence="2 17">Mitochondrion membrane</location>
        <topology evidence="2 17">Multi-pass membrane protein</topology>
    </subcellularLocation>
</comment>
<dbReference type="GO" id="GO:0031966">
    <property type="term" value="C:mitochondrial membrane"/>
    <property type="evidence" value="ECO:0007669"/>
    <property type="project" value="UniProtKB-SubCell"/>
</dbReference>
<organism evidence="19">
    <name type="scientific">Porcellio dilatatus dilatatus</name>
    <dbReference type="NCBI Taxonomy" id="96810"/>
    <lineage>
        <taxon>Eukaryota</taxon>
        <taxon>Metazoa</taxon>
        <taxon>Ecdysozoa</taxon>
        <taxon>Arthropoda</taxon>
        <taxon>Crustacea</taxon>
        <taxon>Multicrustacea</taxon>
        <taxon>Malacostraca</taxon>
        <taxon>Eumalacostraca</taxon>
        <taxon>Peracarida</taxon>
        <taxon>Isopoda</taxon>
        <taxon>Oniscidea</taxon>
        <taxon>Crinocheta</taxon>
        <taxon>Porcellionidae</taxon>
        <taxon>Porcellio</taxon>
    </lineage>
</organism>
<keyword evidence="9" id="KW-1278">Translocase</keyword>
<dbReference type="GO" id="GO:0003954">
    <property type="term" value="F:NADH dehydrogenase activity"/>
    <property type="evidence" value="ECO:0007669"/>
    <property type="project" value="TreeGrafter"/>
</dbReference>
<comment type="function">
    <text evidence="17">Core subunit of the mitochondrial membrane respiratory chain NADH dehydrogenase (Complex I) which catalyzes electron transfer from NADH through the respiratory chain, using ubiquinone as an electron acceptor. Essential for the catalytic activity and assembly of complex I.</text>
</comment>
<evidence type="ECO:0000256" key="7">
    <source>
        <dbReference type="ARBA" id="ARBA00022660"/>
    </source>
</evidence>
<feature type="transmembrane region" description="Helical" evidence="17">
    <location>
        <begin position="272"/>
        <end position="296"/>
    </location>
</feature>
<evidence type="ECO:0000256" key="11">
    <source>
        <dbReference type="ARBA" id="ARBA00022989"/>
    </source>
</evidence>
<feature type="transmembrane region" description="Helical" evidence="17">
    <location>
        <begin position="12"/>
        <end position="34"/>
    </location>
</feature>
<feature type="transmembrane region" description="Helical" evidence="17">
    <location>
        <begin position="108"/>
        <end position="128"/>
    </location>
</feature>
<keyword evidence="6 17" id="KW-0813">Transport</keyword>
<evidence type="ECO:0000256" key="9">
    <source>
        <dbReference type="ARBA" id="ARBA00022967"/>
    </source>
</evidence>
<keyword evidence="12 17" id="KW-0520">NAD</keyword>
<feature type="transmembrane region" description="Helical" evidence="17">
    <location>
        <begin position="54"/>
        <end position="74"/>
    </location>
</feature>
<feature type="transmembrane region" description="Helical" evidence="17">
    <location>
        <begin position="302"/>
        <end position="322"/>
    </location>
</feature>
<dbReference type="GO" id="GO:0048039">
    <property type="term" value="F:ubiquinone binding"/>
    <property type="evidence" value="ECO:0007669"/>
    <property type="project" value="TreeGrafter"/>
</dbReference>
<dbReference type="GO" id="GO:0008137">
    <property type="term" value="F:NADH dehydrogenase (ubiquinone) activity"/>
    <property type="evidence" value="ECO:0007669"/>
    <property type="project" value="UniProtKB-UniRule"/>
</dbReference>
<feature type="transmembrane region" description="Helical" evidence="17">
    <location>
        <begin position="86"/>
        <end position="102"/>
    </location>
</feature>
<sequence>MMKILIILIMPLIFPLSLISFSVFMTLTLLLLVFFNAHNQEFFLFYKVFSWDTLSMTLVNLTLFITILMALSSLSSKAISKSMKPFTLTLAILLILIVGTFSTSNLLLFYILFEASLIPTFILILGWGNQPERLQAGMYMLIYTILASLPLLVTLLVWSNTNNSASLLVINMTNKTYLLTSLLAMFLIMAFSVKLPVYMVHLWLPKAHVEAPVAGSMILAAILLKLGGYGLLRISSKAHPIIYSISSFSLSWSLTGGALIAIICLAQTDIKFLIALSSVAHMALVMASIMTFSAWGINSAQFIMIGHGFCSSGLFFLANMIYERMNSRSLLILKGLQTSLPSFSMMWFLMCTSNMAAPPTLNLLGEINGISSVFSWSLTLVIPLMLLVFLAAAYSLFLYSQSQHGKAQSTNSPMDTPTLREWLISSLHWAPLNLFFLAPWTIQMIMLPYSLYKMLSCGLKEVVL</sequence>
<dbReference type="Pfam" id="PF00361">
    <property type="entry name" value="Proton_antipo_M"/>
    <property type="match status" value="1"/>
</dbReference>
<accession>A0A1P8DKF5</accession>
<dbReference type="InterPro" id="IPR003918">
    <property type="entry name" value="NADH_UbQ_OxRdtase"/>
</dbReference>
<evidence type="ECO:0000256" key="15">
    <source>
        <dbReference type="ARBA" id="ARBA00023136"/>
    </source>
</evidence>
<feature type="transmembrane region" description="Helical" evidence="17">
    <location>
        <begin position="178"/>
        <end position="197"/>
    </location>
</feature>
<evidence type="ECO:0000256" key="17">
    <source>
        <dbReference type="RuleBase" id="RU003297"/>
    </source>
</evidence>
<keyword evidence="14 17" id="KW-0496">Mitochondrion</keyword>
<feature type="domain" description="NADH:quinone oxidoreductase/Mrp antiporter transmembrane" evidence="18">
    <location>
        <begin position="104"/>
        <end position="384"/>
    </location>
</feature>
<dbReference type="EMBL" id="KX289582">
    <property type="protein sequence ID" value="APU89526.1"/>
    <property type="molecule type" value="Genomic_DNA"/>
</dbReference>
<reference evidence="19" key="1">
    <citation type="submission" date="2016-05" db="EMBL/GenBank/DDBJ databases">
        <title>Smart mitochondrial genome of Oniscidea (terrestrial crustacea).</title>
        <authorList>
            <person name="Marcade I."/>
            <person name="Quevarec L."/>
            <person name="Badawi M."/>
            <person name="Delaunay C."/>
            <person name="Lesobre J."/>
        </authorList>
    </citation>
    <scope>NUCLEOTIDE SEQUENCE</scope>
</reference>
<keyword evidence="10 17" id="KW-0249">Electron transport</keyword>
<keyword evidence="13 17" id="KW-0830">Ubiquinone</keyword>
<feature type="transmembrane region" description="Helical" evidence="17">
    <location>
        <begin position="432"/>
        <end position="452"/>
    </location>
</feature>
<keyword evidence="11 17" id="KW-1133">Transmembrane helix</keyword>